<keyword evidence="1" id="KW-1133">Transmembrane helix</keyword>
<evidence type="ECO:0000256" key="1">
    <source>
        <dbReference type="SAM" id="Phobius"/>
    </source>
</evidence>
<protein>
    <submittedName>
        <fullName evidence="2">Uncharacterized protein</fullName>
    </submittedName>
</protein>
<feature type="transmembrane region" description="Helical" evidence="1">
    <location>
        <begin position="12"/>
        <end position="31"/>
    </location>
</feature>
<reference evidence="2" key="1">
    <citation type="journal article" date="2020" name="Nature">
        <title>Giant virus diversity and host interactions through global metagenomics.</title>
        <authorList>
            <person name="Schulz F."/>
            <person name="Roux S."/>
            <person name="Paez-Espino D."/>
            <person name="Jungbluth S."/>
            <person name="Walsh D.A."/>
            <person name="Denef V.J."/>
            <person name="McMahon K.D."/>
            <person name="Konstantinidis K.T."/>
            <person name="Eloe-Fadrosh E.A."/>
            <person name="Kyrpides N.C."/>
            <person name="Woyke T."/>
        </authorList>
    </citation>
    <scope>NUCLEOTIDE SEQUENCE</scope>
    <source>
        <strain evidence="2">GVMAG-S-1014582-52</strain>
    </source>
</reference>
<sequence>MYIILFDILCMFNIQIIKYFAYVYCIVFYLINEPINIYYFNFFYCVIKINPSTLKNILISVFFNVKIDRNSLIDLINVYNTN</sequence>
<proteinExistence type="predicted"/>
<evidence type="ECO:0000313" key="2">
    <source>
        <dbReference type="EMBL" id="QHU33367.1"/>
    </source>
</evidence>
<keyword evidence="1" id="KW-0812">Transmembrane</keyword>
<dbReference type="EMBL" id="MN740556">
    <property type="protein sequence ID" value="QHU33367.1"/>
    <property type="molecule type" value="Genomic_DNA"/>
</dbReference>
<name>A0A6C0LRZ8_9ZZZZ</name>
<dbReference type="AlphaFoldDB" id="A0A6C0LRZ8"/>
<organism evidence="2">
    <name type="scientific">viral metagenome</name>
    <dbReference type="NCBI Taxonomy" id="1070528"/>
    <lineage>
        <taxon>unclassified sequences</taxon>
        <taxon>metagenomes</taxon>
        <taxon>organismal metagenomes</taxon>
    </lineage>
</organism>
<keyword evidence="1" id="KW-0472">Membrane</keyword>
<accession>A0A6C0LRZ8</accession>